<evidence type="ECO:0000313" key="3">
    <source>
        <dbReference type="EMBL" id="GAH01964.1"/>
    </source>
</evidence>
<evidence type="ECO:0000256" key="1">
    <source>
        <dbReference type="ARBA" id="ARBA00023002"/>
    </source>
</evidence>
<dbReference type="PANTHER" id="PTHR42840:SF3">
    <property type="entry name" value="BINDING ROSSMANN FOLD OXIDOREDUCTASE, PUTATIVE (AFU_ORTHOLOGUE AFUA_2G10240)-RELATED"/>
    <property type="match status" value="1"/>
</dbReference>
<keyword evidence="1" id="KW-0560">Oxidoreductase</keyword>
<feature type="non-terminal residue" evidence="3">
    <location>
        <position position="1"/>
    </location>
</feature>
<evidence type="ECO:0000259" key="2">
    <source>
        <dbReference type="Pfam" id="PF02894"/>
    </source>
</evidence>
<dbReference type="SUPFAM" id="SSF55347">
    <property type="entry name" value="Glyceraldehyde-3-phosphate dehydrogenase-like, C-terminal domain"/>
    <property type="match status" value="1"/>
</dbReference>
<dbReference type="GO" id="GO:0016491">
    <property type="term" value="F:oxidoreductase activity"/>
    <property type="evidence" value="ECO:0007669"/>
    <property type="project" value="UniProtKB-KW"/>
</dbReference>
<dbReference type="InterPro" id="IPR004104">
    <property type="entry name" value="Gfo/Idh/MocA-like_OxRdtase_C"/>
</dbReference>
<sequence length="284" mass="32890">NQSRPLMTSSPIFQVCKEENVILKLYENFRFYPVYVKAKKLLEQGIIGEPLNFRINTIRTGGPSMPLDIKALIWRRKTELCGGGSLIYDDGIHKFSMALWLMGEERVESVYCWIDFFSTIQDSPSIIFWKYPRKNLNAPPKHGSMQFTLAPNLYYPSNYYDCDEFIEISGTKGIMWINQCTSGGNFLSKTPQFPPIVVYTGGEDNSYGEDLPRDWRYSFINSTEHFINVIKNGGEPIYTGEQGRDLCIFAKMPHISYQQNRIVFWEEISVESEKDQSCIVENQW</sequence>
<accession>X1DAA6</accession>
<feature type="domain" description="Gfo/Idh/MocA-like oxidoreductase C-terminal" evidence="2">
    <location>
        <begin position="39"/>
        <end position="243"/>
    </location>
</feature>
<gene>
    <name evidence="3" type="ORF">S01H4_43821</name>
</gene>
<proteinExistence type="predicted"/>
<feature type="non-terminal residue" evidence="3">
    <location>
        <position position="284"/>
    </location>
</feature>
<dbReference type="Pfam" id="PF02894">
    <property type="entry name" value="GFO_IDH_MocA_C"/>
    <property type="match status" value="1"/>
</dbReference>
<dbReference type="Gene3D" id="3.30.360.10">
    <property type="entry name" value="Dihydrodipicolinate Reductase, domain 2"/>
    <property type="match status" value="1"/>
</dbReference>
<dbReference type="PANTHER" id="PTHR42840">
    <property type="entry name" value="NAD(P)-BINDING ROSSMANN-FOLD SUPERFAMILY PROTEIN-RELATED"/>
    <property type="match status" value="1"/>
</dbReference>
<dbReference type="AlphaFoldDB" id="X1DAA6"/>
<dbReference type="EMBL" id="BART01024215">
    <property type="protein sequence ID" value="GAH01964.1"/>
    <property type="molecule type" value="Genomic_DNA"/>
</dbReference>
<comment type="caution">
    <text evidence="3">The sequence shown here is derived from an EMBL/GenBank/DDBJ whole genome shotgun (WGS) entry which is preliminary data.</text>
</comment>
<organism evidence="3">
    <name type="scientific">marine sediment metagenome</name>
    <dbReference type="NCBI Taxonomy" id="412755"/>
    <lineage>
        <taxon>unclassified sequences</taxon>
        <taxon>metagenomes</taxon>
        <taxon>ecological metagenomes</taxon>
    </lineage>
</organism>
<reference evidence="3" key="1">
    <citation type="journal article" date="2014" name="Front. Microbiol.">
        <title>High frequency of phylogenetically diverse reductive dehalogenase-homologous genes in deep subseafloor sedimentary metagenomes.</title>
        <authorList>
            <person name="Kawai M."/>
            <person name="Futagami T."/>
            <person name="Toyoda A."/>
            <person name="Takaki Y."/>
            <person name="Nishi S."/>
            <person name="Hori S."/>
            <person name="Arai W."/>
            <person name="Tsubouchi T."/>
            <person name="Morono Y."/>
            <person name="Uchiyama I."/>
            <person name="Ito T."/>
            <person name="Fujiyama A."/>
            <person name="Inagaki F."/>
            <person name="Takami H."/>
        </authorList>
    </citation>
    <scope>NUCLEOTIDE SEQUENCE</scope>
    <source>
        <strain evidence="3">Expedition CK06-06</strain>
    </source>
</reference>
<name>X1DAA6_9ZZZZ</name>
<protein>
    <recommendedName>
        <fullName evidence="2">Gfo/Idh/MocA-like oxidoreductase C-terminal domain-containing protein</fullName>
    </recommendedName>
</protein>